<proteinExistence type="predicted"/>
<dbReference type="AlphaFoldDB" id="A0A816X834"/>
<sequence length="332" mass="39219">MTHSMIAIMDCPDEMILAIWNKLDNIEVLYLFVGVNKRFGKLVRDSTYTCSIQLATTNSKTNKYCSLPDSILDRYFEKVDTPTLTLENLKTIASKKCFSLTSYCHTKMYDIHILPIIRQMVYLKELALFFPVDERSRFIDGIHLENEIIIYLSHLQRFTFNITTHTESTKNEVHLQSNDDIRRTFLNWRFGQVNCYISHYPDSIAQCHIFSLPCHANNIYCISYGFQGDICRNGRHLYLSDRVYPFKHEFFLRIARAFPLVTHLSVSNNRVRDDEEETNNKMISIVEFDHLTHLSIYFQRAINAEQFLVDTYTRLPNFIHIYVSYNRKFYTS</sequence>
<evidence type="ECO:0008006" key="3">
    <source>
        <dbReference type="Google" id="ProtNLM"/>
    </source>
</evidence>
<evidence type="ECO:0000313" key="2">
    <source>
        <dbReference type="Proteomes" id="UP000663887"/>
    </source>
</evidence>
<comment type="caution">
    <text evidence="1">The sequence shown here is derived from an EMBL/GenBank/DDBJ whole genome shotgun (WGS) entry which is preliminary data.</text>
</comment>
<protein>
    <recommendedName>
        <fullName evidence="3">F-box domain-containing protein</fullName>
    </recommendedName>
</protein>
<name>A0A816X834_9BILA</name>
<evidence type="ECO:0000313" key="1">
    <source>
        <dbReference type="EMBL" id="CAF2143731.1"/>
    </source>
</evidence>
<dbReference type="EMBL" id="CAJNRG010012853">
    <property type="protein sequence ID" value="CAF2143731.1"/>
    <property type="molecule type" value="Genomic_DNA"/>
</dbReference>
<reference evidence="1" key="1">
    <citation type="submission" date="2021-02" db="EMBL/GenBank/DDBJ databases">
        <authorList>
            <person name="Nowell W R."/>
        </authorList>
    </citation>
    <scope>NUCLEOTIDE SEQUENCE</scope>
</reference>
<dbReference type="SUPFAM" id="SSF52047">
    <property type="entry name" value="RNI-like"/>
    <property type="match status" value="1"/>
</dbReference>
<gene>
    <name evidence="1" type="ORF">XDN619_LOCUS27234</name>
</gene>
<organism evidence="1 2">
    <name type="scientific">Rotaria magnacalcarata</name>
    <dbReference type="NCBI Taxonomy" id="392030"/>
    <lineage>
        <taxon>Eukaryota</taxon>
        <taxon>Metazoa</taxon>
        <taxon>Spiralia</taxon>
        <taxon>Gnathifera</taxon>
        <taxon>Rotifera</taxon>
        <taxon>Eurotatoria</taxon>
        <taxon>Bdelloidea</taxon>
        <taxon>Philodinida</taxon>
        <taxon>Philodinidae</taxon>
        <taxon>Rotaria</taxon>
    </lineage>
</organism>
<dbReference type="Proteomes" id="UP000663887">
    <property type="component" value="Unassembled WGS sequence"/>
</dbReference>
<accession>A0A816X834</accession>